<dbReference type="Proteomes" id="UP001272242">
    <property type="component" value="Unassembled WGS sequence"/>
</dbReference>
<dbReference type="SUPFAM" id="SSF48452">
    <property type="entry name" value="TPR-like"/>
    <property type="match status" value="1"/>
</dbReference>
<dbReference type="RefSeq" id="WP_320686583.1">
    <property type="nucleotide sequence ID" value="NZ_JAXBLV010000155.1"/>
</dbReference>
<dbReference type="EMBL" id="JAXBLV010000155">
    <property type="protein sequence ID" value="MDY3559906.1"/>
    <property type="molecule type" value="Genomic_DNA"/>
</dbReference>
<keyword evidence="1" id="KW-0802">TPR repeat</keyword>
<keyword evidence="2" id="KW-0812">Transmembrane</keyword>
<protein>
    <recommendedName>
        <fullName evidence="5">Tetratricopeptide repeat protein</fullName>
    </recommendedName>
</protein>
<keyword evidence="2" id="KW-0472">Membrane</keyword>
<comment type="caution">
    <text evidence="3">The sequence shown here is derived from an EMBL/GenBank/DDBJ whole genome shotgun (WGS) entry which is preliminary data.</text>
</comment>
<dbReference type="Gene3D" id="1.25.40.10">
    <property type="entry name" value="Tetratricopeptide repeat domain"/>
    <property type="match status" value="1"/>
</dbReference>
<name>A0ABU5EXK9_9BACT</name>
<accession>A0ABU5EXK9</accession>
<feature type="transmembrane region" description="Helical" evidence="2">
    <location>
        <begin position="77"/>
        <end position="98"/>
    </location>
</feature>
<gene>
    <name evidence="3" type="ORF">R5W23_001092</name>
</gene>
<feature type="transmembrane region" description="Helical" evidence="2">
    <location>
        <begin position="143"/>
        <end position="161"/>
    </location>
</feature>
<keyword evidence="2" id="KW-1133">Transmembrane helix</keyword>
<dbReference type="InterPro" id="IPR011990">
    <property type="entry name" value="TPR-like_helical_dom_sf"/>
</dbReference>
<reference evidence="4" key="1">
    <citation type="journal article" date="2023" name="Mar. Drugs">
        <title>Gemmata algarum, a Novel Planctomycete Isolated from an Algal Mat, Displays Antimicrobial Activity.</title>
        <authorList>
            <person name="Kumar G."/>
            <person name="Kallscheuer N."/>
            <person name="Kashif M."/>
            <person name="Ahamad S."/>
            <person name="Jagadeeshwari U."/>
            <person name="Pannikurungottu S."/>
            <person name="Haufschild T."/>
            <person name="Kabuu M."/>
            <person name="Sasikala C."/>
            <person name="Jogler C."/>
            <person name="Ramana C."/>
        </authorList>
    </citation>
    <scope>NUCLEOTIDE SEQUENCE [LARGE SCALE GENOMIC DNA]</scope>
    <source>
        <strain evidence="4">JC673</strain>
    </source>
</reference>
<evidence type="ECO:0000256" key="1">
    <source>
        <dbReference type="PROSITE-ProRule" id="PRU00339"/>
    </source>
</evidence>
<feature type="repeat" description="TPR" evidence="1">
    <location>
        <begin position="345"/>
        <end position="378"/>
    </location>
</feature>
<organism evidence="3 4">
    <name type="scientific">Gemmata algarum</name>
    <dbReference type="NCBI Taxonomy" id="2975278"/>
    <lineage>
        <taxon>Bacteria</taxon>
        <taxon>Pseudomonadati</taxon>
        <taxon>Planctomycetota</taxon>
        <taxon>Planctomycetia</taxon>
        <taxon>Gemmatales</taxon>
        <taxon>Gemmataceae</taxon>
        <taxon>Gemmata</taxon>
    </lineage>
</organism>
<evidence type="ECO:0008006" key="5">
    <source>
        <dbReference type="Google" id="ProtNLM"/>
    </source>
</evidence>
<dbReference type="PROSITE" id="PS50005">
    <property type="entry name" value="TPR"/>
    <property type="match status" value="1"/>
</dbReference>
<keyword evidence="4" id="KW-1185">Reference proteome</keyword>
<sequence length="400" mass="42313">MRLTDLRFALAYVLAVAVPAATLHLSAPEERLAAGLTAPPFAWPRVLVAHLLTALPLGVLVARLIRSAPAVNEFAPGVWPVAGVAVTGAAVLVCPGIGEAVAEGGFDALPLLVLRALIALALVFPWCVWAADPPRPGTAVRSGWQFALGGAVALVPCGLYGEAAAEAGTERAADLVRRERVVRADAALAGLIELGSDRPVMGAAPATIRKGYATRLPQLAGSAARPLPANAPPSDRMARALVLIQLDRPAEAAGLLEGLGCPDDDTVTLLLATVYRDQERWTASDELYRRVLDKLRPQAASNPRAADMCATAIEGLAFNARADRRPADAEWALKMGLDVLPGRAAQFHLQLGRHYHDGGRPGPAREHLREAARLDPRTEPEVGKVLRQINTATPGCFSWQ</sequence>
<dbReference type="InterPro" id="IPR019734">
    <property type="entry name" value="TPR_rpt"/>
</dbReference>
<proteinExistence type="predicted"/>
<evidence type="ECO:0000313" key="3">
    <source>
        <dbReference type="EMBL" id="MDY3559906.1"/>
    </source>
</evidence>
<evidence type="ECO:0000313" key="4">
    <source>
        <dbReference type="Proteomes" id="UP001272242"/>
    </source>
</evidence>
<feature type="transmembrane region" description="Helical" evidence="2">
    <location>
        <begin position="42"/>
        <end position="65"/>
    </location>
</feature>
<evidence type="ECO:0000256" key="2">
    <source>
        <dbReference type="SAM" id="Phobius"/>
    </source>
</evidence>
<feature type="transmembrane region" description="Helical" evidence="2">
    <location>
        <begin position="110"/>
        <end position="131"/>
    </location>
</feature>